<dbReference type="EMBL" id="FTMN01000004">
    <property type="protein sequence ID" value="SIQ40874.1"/>
    <property type="molecule type" value="Genomic_DNA"/>
</dbReference>
<dbReference type="Gene3D" id="3.50.30.50">
    <property type="entry name" value="Putative cyclase"/>
    <property type="match status" value="1"/>
</dbReference>
<evidence type="ECO:0000256" key="9">
    <source>
        <dbReference type="HAMAP-Rule" id="MF_01969"/>
    </source>
</evidence>
<feature type="binding site" evidence="9">
    <location>
        <position position="52"/>
    </location>
    <ligand>
        <name>Zn(2+)</name>
        <dbReference type="ChEBI" id="CHEBI:29105"/>
        <label>1</label>
    </ligand>
</feature>
<dbReference type="STRING" id="49186.SAMN05421647_104289"/>
<evidence type="ECO:0000313" key="10">
    <source>
        <dbReference type="EMBL" id="SIQ40874.1"/>
    </source>
</evidence>
<evidence type="ECO:0000256" key="6">
    <source>
        <dbReference type="ARBA" id="ARBA00023079"/>
    </source>
</evidence>
<feature type="binding site" evidence="9">
    <location>
        <position position="172"/>
    </location>
    <ligand>
        <name>Zn(2+)</name>
        <dbReference type="ChEBI" id="CHEBI:29105"/>
        <label>1</label>
    </ligand>
</feature>
<proteinExistence type="inferred from homology"/>
<comment type="catalytic activity">
    <reaction evidence="7 9">
        <text>N-formyl-L-kynurenine + H2O = L-kynurenine + formate + H(+)</text>
        <dbReference type="Rhea" id="RHEA:13009"/>
        <dbReference type="ChEBI" id="CHEBI:15377"/>
        <dbReference type="ChEBI" id="CHEBI:15378"/>
        <dbReference type="ChEBI" id="CHEBI:15740"/>
        <dbReference type="ChEBI" id="CHEBI:57959"/>
        <dbReference type="ChEBI" id="CHEBI:58629"/>
        <dbReference type="EC" id="3.5.1.9"/>
    </reaction>
</comment>
<keyword evidence="6 9" id="KW-0823">Tryptophan catabolism</keyword>
<evidence type="ECO:0000256" key="5">
    <source>
        <dbReference type="ARBA" id="ARBA00022833"/>
    </source>
</evidence>
<dbReference type="PANTHER" id="PTHR31118:SF32">
    <property type="entry name" value="KYNURENINE FORMAMIDASE"/>
    <property type="match status" value="1"/>
</dbReference>
<dbReference type="HAMAP" id="MF_01969">
    <property type="entry name" value="KynB"/>
    <property type="match status" value="1"/>
</dbReference>
<dbReference type="GO" id="GO:0019441">
    <property type="term" value="P:L-tryptophan catabolic process to kynurenine"/>
    <property type="evidence" value="ECO:0007669"/>
    <property type="project" value="UniProtKB-UniRule"/>
</dbReference>
<feature type="binding site" evidence="9">
    <location>
        <position position="48"/>
    </location>
    <ligand>
        <name>Zn(2+)</name>
        <dbReference type="ChEBI" id="CHEBI:29105"/>
        <label>1</label>
    </ligand>
</feature>
<evidence type="ECO:0000256" key="7">
    <source>
        <dbReference type="ARBA" id="ARBA00048496"/>
    </source>
</evidence>
<feature type="active site" description="Proton donor/acceptor" evidence="9">
    <location>
        <position position="58"/>
    </location>
</feature>
<comment type="similarity">
    <text evidence="9">Belongs to the Cyclase 1 superfamily. KynB family.</text>
</comment>
<accession>A0A1N6SIK7</accession>
<dbReference type="InterPro" id="IPR007325">
    <property type="entry name" value="KFase/CYL"/>
</dbReference>
<keyword evidence="11" id="KW-1185">Reference proteome</keyword>
<comment type="pathway">
    <text evidence="8 9">Amino-acid degradation; L-tryptophan degradation via kynurenine pathway; L-kynurenine from L-tryptophan: step 2/2.</text>
</comment>
<organism evidence="10 11">
    <name type="scientific">Marinobacterium stanieri</name>
    <dbReference type="NCBI Taxonomy" id="49186"/>
    <lineage>
        <taxon>Bacteria</taxon>
        <taxon>Pseudomonadati</taxon>
        <taxon>Pseudomonadota</taxon>
        <taxon>Gammaproteobacteria</taxon>
        <taxon>Oceanospirillales</taxon>
        <taxon>Oceanospirillaceae</taxon>
        <taxon>Marinobacterium</taxon>
    </lineage>
</organism>
<keyword evidence="5 9" id="KW-0862">Zinc</keyword>
<dbReference type="AlphaFoldDB" id="A0A1N6SIK7"/>
<dbReference type="UniPathway" id="UPA00333">
    <property type="reaction ID" value="UER00454"/>
</dbReference>
<gene>
    <name evidence="9" type="primary">kynB</name>
    <name evidence="10" type="ORF">SAMN05421647_104289</name>
</gene>
<keyword evidence="4 9" id="KW-0378">Hydrolase</keyword>
<dbReference type="NCBIfam" id="TIGR03035">
    <property type="entry name" value="trp_arylform"/>
    <property type="match status" value="1"/>
</dbReference>
<dbReference type="eggNOG" id="COG1878">
    <property type="taxonomic scope" value="Bacteria"/>
</dbReference>
<evidence type="ECO:0000256" key="4">
    <source>
        <dbReference type="ARBA" id="ARBA00022801"/>
    </source>
</evidence>
<dbReference type="Proteomes" id="UP000186895">
    <property type="component" value="Unassembled WGS sequence"/>
</dbReference>
<feature type="binding site" evidence="9">
    <location>
        <position position="160"/>
    </location>
    <ligand>
        <name>Zn(2+)</name>
        <dbReference type="ChEBI" id="CHEBI:29105"/>
        <label>2</label>
    </ligand>
</feature>
<comment type="cofactor">
    <cofactor evidence="9">
        <name>Zn(2+)</name>
        <dbReference type="ChEBI" id="CHEBI:29105"/>
    </cofactor>
    <text evidence="9">Binds 2 zinc ions per subunit.</text>
</comment>
<evidence type="ECO:0000256" key="1">
    <source>
        <dbReference type="ARBA" id="ARBA00002204"/>
    </source>
</evidence>
<dbReference type="GO" id="GO:0004328">
    <property type="term" value="F:formamidase activity"/>
    <property type="evidence" value="ECO:0007669"/>
    <property type="project" value="InterPro"/>
</dbReference>
<feature type="binding site" evidence="9">
    <location>
        <position position="54"/>
    </location>
    <ligand>
        <name>Zn(2+)</name>
        <dbReference type="ChEBI" id="CHEBI:29105"/>
        <label>1</label>
    </ligand>
</feature>
<feature type="binding site" evidence="9">
    <location>
        <position position="172"/>
    </location>
    <ligand>
        <name>Zn(2+)</name>
        <dbReference type="ChEBI" id="CHEBI:29105"/>
        <label>2</label>
    </ligand>
</feature>
<protein>
    <recommendedName>
        <fullName evidence="9">Kynurenine formamidase</fullName>
        <shortName evidence="9">KFA</shortName>
        <shortName evidence="9">KFase</shortName>
        <ecNumber evidence="9">3.5.1.9</ecNumber>
    </recommendedName>
    <alternativeName>
        <fullName evidence="9">Arylformamidase</fullName>
    </alternativeName>
    <alternativeName>
        <fullName evidence="9">N-formylkynurenine formamidase</fullName>
        <shortName evidence="9">FKF</shortName>
    </alternativeName>
</protein>
<dbReference type="GO" id="GO:0004061">
    <property type="term" value="F:arylformamidase activity"/>
    <property type="evidence" value="ECO:0007669"/>
    <property type="project" value="UniProtKB-UniRule"/>
</dbReference>
<dbReference type="InterPro" id="IPR017484">
    <property type="entry name" value="Kynurenine_formamidase_bac"/>
</dbReference>
<dbReference type="InterPro" id="IPR037175">
    <property type="entry name" value="KFase_sf"/>
</dbReference>
<name>A0A1N6SIK7_9GAMM</name>
<reference evidence="10 11" key="1">
    <citation type="submission" date="2017-01" db="EMBL/GenBank/DDBJ databases">
        <authorList>
            <person name="Mah S.A."/>
            <person name="Swanson W.J."/>
            <person name="Moy G.W."/>
            <person name="Vacquier V.D."/>
        </authorList>
    </citation>
    <scope>NUCLEOTIDE SEQUENCE [LARGE SCALE GENOMIC DNA]</scope>
    <source>
        <strain evidence="10 11">DSM 7027</strain>
    </source>
</reference>
<feature type="binding site" evidence="9">
    <location>
        <position position="18"/>
    </location>
    <ligand>
        <name>substrate</name>
    </ligand>
</feature>
<dbReference type="FunFam" id="3.50.30.50:FF:000001">
    <property type="entry name" value="Kynurenine formamidase"/>
    <property type="match status" value="1"/>
</dbReference>
<comment type="function">
    <text evidence="1 9">Catalyzes the hydrolysis of N-formyl-L-kynurenine to L-kynurenine, the second step in the kynurenine pathway of tryptophan degradation.</text>
</comment>
<evidence type="ECO:0000313" key="11">
    <source>
        <dbReference type="Proteomes" id="UP000186895"/>
    </source>
</evidence>
<evidence type="ECO:0000256" key="2">
    <source>
        <dbReference type="ARBA" id="ARBA00011738"/>
    </source>
</evidence>
<dbReference type="GO" id="GO:0008270">
    <property type="term" value="F:zinc ion binding"/>
    <property type="evidence" value="ECO:0007669"/>
    <property type="project" value="UniProtKB-UniRule"/>
</dbReference>
<comment type="subunit">
    <text evidence="2 9">Homodimer.</text>
</comment>
<dbReference type="RefSeq" id="WP_076462859.1">
    <property type="nucleotide sequence ID" value="NZ_FTMN01000004.1"/>
</dbReference>
<dbReference type="SUPFAM" id="SSF102198">
    <property type="entry name" value="Putative cyclase"/>
    <property type="match status" value="1"/>
</dbReference>
<sequence>MSRIWDISQTLRKGIPVWPGDTEYRSEQHWELNENCPVNVGALELSTHTGTHADAPLHYDAAGKSISEVDLETYIGLCFLIDVTDAKGLVRPEHVIDQLPQRAERVLLRTMTSFPHDCWVSDFTAIDAATIDLLASRGARLIGVDSPSLDPETSKAMSAHQAVKRHGMAILEGLVLDAVPAGPYELIAPPLKLYNMDASPVRALLRSIHP</sequence>
<keyword evidence="3 9" id="KW-0479">Metal-binding</keyword>
<evidence type="ECO:0000256" key="3">
    <source>
        <dbReference type="ARBA" id="ARBA00022723"/>
    </source>
</evidence>
<dbReference type="Pfam" id="PF04199">
    <property type="entry name" value="Cyclase"/>
    <property type="match status" value="1"/>
</dbReference>
<feature type="binding site" evidence="9">
    <location>
        <position position="54"/>
    </location>
    <ligand>
        <name>Zn(2+)</name>
        <dbReference type="ChEBI" id="CHEBI:29105"/>
        <label>2</label>
    </ligand>
</feature>
<dbReference type="PANTHER" id="PTHR31118">
    <property type="entry name" value="CYCLASE-LIKE PROTEIN 2"/>
    <property type="match status" value="1"/>
</dbReference>
<dbReference type="EC" id="3.5.1.9" evidence="9"/>
<evidence type="ECO:0000256" key="8">
    <source>
        <dbReference type="ARBA" id="ARBA00060547"/>
    </source>
</evidence>